<accession>A0A4S1CKI4</accession>
<evidence type="ECO:0000313" key="2">
    <source>
        <dbReference type="Proteomes" id="UP000306416"/>
    </source>
</evidence>
<evidence type="ECO:0000313" key="1">
    <source>
        <dbReference type="EMBL" id="TGU74231.1"/>
    </source>
</evidence>
<reference evidence="1 2" key="1">
    <citation type="submission" date="2019-04" db="EMBL/GenBank/DDBJ databases">
        <title>Geobacter oryzae sp. nov., ferric-reducing bacteria isolated from paddy soil.</title>
        <authorList>
            <person name="Xu Z."/>
            <person name="Masuda Y."/>
            <person name="Itoh H."/>
            <person name="Senoo K."/>
        </authorList>
    </citation>
    <scope>NUCLEOTIDE SEQUENCE [LARGE SCALE GENOMIC DNA]</scope>
    <source>
        <strain evidence="1 2">Red111</strain>
    </source>
</reference>
<protein>
    <submittedName>
        <fullName evidence="1">Uncharacterized protein</fullName>
    </submittedName>
</protein>
<gene>
    <name evidence="1" type="ORF">E4633_01815</name>
</gene>
<name>A0A4S1CKI4_9BACT</name>
<dbReference type="RefSeq" id="WP_135868566.1">
    <property type="nucleotide sequence ID" value="NZ_SRSC01000001.1"/>
</dbReference>
<sequence>MELRTKGVIGLDQEGHAVLELKSINEADQIRSHVGEEVELVIVTKEDVAAPKVTQPYWNVEDQQ</sequence>
<organism evidence="1 2">
    <name type="scientific">Geomonas terrae</name>
    <dbReference type="NCBI Taxonomy" id="2562681"/>
    <lineage>
        <taxon>Bacteria</taxon>
        <taxon>Pseudomonadati</taxon>
        <taxon>Thermodesulfobacteriota</taxon>
        <taxon>Desulfuromonadia</taxon>
        <taxon>Geobacterales</taxon>
        <taxon>Geobacteraceae</taxon>
        <taxon>Geomonas</taxon>
    </lineage>
</organism>
<dbReference type="AlphaFoldDB" id="A0A4S1CKI4"/>
<comment type="caution">
    <text evidence="1">The sequence shown here is derived from an EMBL/GenBank/DDBJ whole genome shotgun (WGS) entry which is preliminary data.</text>
</comment>
<proteinExistence type="predicted"/>
<dbReference type="EMBL" id="SRSC01000001">
    <property type="protein sequence ID" value="TGU74231.1"/>
    <property type="molecule type" value="Genomic_DNA"/>
</dbReference>
<keyword evidence="2" id="KW-1185">Reference proteome</keyword>
<dbReference type="Proteomes" id="UP000306416">
    <property type="component" value="Unassembled WGS sequence"/>
</dbReference>